<dbReference type="AlphaFoldDB" id="A0A1G6GBZ5"/>
<dbReference type="InterPro" id="IPR052344">
    <property type="entry name" value="Transposase-related"/>
</dbReference>
<dbReference type="RefSeq" id="WP_139165041.1">
    <property type="nucleotide sequence ID" value="NZ_FMYE01000083.1"/>
</dbReference>
<name>A0A1G6GBZ5_BACOV</name>
<proteinExistence type="predicted"/>
<evidence type="ECO:0000313" key="2">
    <source>
        <dbReference type="EMBL" id="SDB79508.1"/>
    </source>
</evidence>
<protein>
    <submittedName>
        <fullName evidence="2">Transposase IS66 family protein</fullName>
    </submittedName>
</protein>
<feature type="non-terminal residue" evidence="2">
    <location>
        <position position="1"/>
    </location>
</feature>
<dbReference type="EMBL" id="FMYE01000083">
    <property type="protein sequence ID" value="SDB79508.1"/>
    <property type="molecule type" value="Genomic_DNA"/>
</dbReference>
<gene>
    <name evidence="2" type="ORF">SAMN05192581_108310</name>
</gene>
<sequence>ILKDGSAEISNNLCEQRMKPVKLLLKNCMNIGSEDAAENSAFIFSLIESCKLNDIAPQDYLKHLFECILYGKDCDKKALLPCFYKPEC</sequence>
<organism evidence="2 3">
    <name type="scientific">Bacteroides ovatus</name>
    <dbReference type="NCBI Taxonomy" id="28116"/>
    <lineage>
        <taxon>Bacteria</taxon>
        <taxon>Pseudomonadati</taxon>
        <taxon>Bacteroidota</taxon>
        <taxon>Bacteroidia</taxon>
        <taxon>Bacteroidales</taxon>
        <taxon>Bacteroidaceae</taxon>
        <taxon>Bacteroides</taxon>
    </lineage>
</organism>
<dbReference type="PANTHER" id="PTHR33678:SF1">
    <property type="entry name" value="BLL1576 PROTEIN"/>
    <property type="match status" value="1"/>
</dbReference>
<dbReference type="InterPro" id="IPR039552">
    <property type="entry name" value="IS66_C"/>
</dbReference>
<evidence type="ECO:0000313" key="3">
    <source>
        <dbReference type="Proteomes" id="UP000183670"/>
    </source>
</evidence>
<dbReference type="Proteomes" id="UP000183670">
    <property type="component" value="Unassembled WGS sequence"/>
</dbReference>
<reference evidence="2 3" key="1">
    <citation type="submission" date="2016-10" db="EMBL/GenBank/DDBJ databases">
        <authorList>
            <person name="de Groot N.N."/>
        </authorList>
    </citation>
    <scope>NUCLEOTIDE SEQUENCE [LARGE SCALE GENOMIC DNA]</scope>
    <source>
        <strain evidence="2 3">NLAE-zl-C500</strain>
    </source>
</reference>
<feature type="domain" description="Transposase IS66 C-terminal" evidence="1">
    <location>
        <begin position="45"/>
        <end position="81"/>
    </location>
</feature>
<evidence type="ECO:0000259" key="1">
    <source>
        <dbReference type="Pfam" id="PF13817"/>
    </source>
</evidence>
<accession>A0A1G6GBZ5</accession>
<dbReference type="PANTHER" id="PTHR33678">
    <property type="entry name" value="BLL1576 PROTEIN"/>
    <property type="match status" value="1"/>
</dbReference>
<dbReference type="Pfam" id="PF13817">
    <property type="entry name" value="DDE_Tnp_IS66_C"/>
    <property type="match status" value="1"/>
</dbReference>